<evidence type="ECO:0000313" key="2">
    <source>
        <dbReference type="EMBL" id="UOB18615.1"/>
    </source>
</evidence>
<dbReference type="SMART" id="SM00530">
    <property type="entry name" value="HTH_XRE"/>
    <property type="match status" value="1"/>
</dbReference>
<dbReference type="EMBL" id="CP094358">
    <property type="protein sequence ID" value="UOB18615.1"/>
    <property type="molecule type" value="Genomic_DNA"/>
</dbReference>
<dbReference type="AlphaFoldDB" id="A0A9E6ZQB3"/>
<proteinExistence type="predicted"/>
<gene>
    <name evidence="2" type="ORF">MQE35_04830</name>
</gene>
<dbReference type="Gene3D" id="1.10.260.40">
    <property type="entry name" value="lambda repressor-like DNA-binding domains"/>
    <property type="match status" value="1"/>
</dbReference>
<dbReference type="KEGG" id="fbm:MQE35_04830"/>
<dbReference type="PROSITE" id="PS50943">
    <property type="entry name" value="HTH_CROC1"/>
    <property type="match status" value="1"/>
</dbReference>
<keyword evidence="3" id="KW-1185">Reference proteome</keyword>
<dbReference type="Pfam" id="PF01381">
    <property type="entry name" value="HTH_3"/>
    <property type="match status" value="1"/>
</dbReference>
<feature type="domain" description="HTH cro/C1-type" evidence="1">
    <location>
        <begin position="8"/>
        <end position="47"/>
    </location>
</feature>
<reference evidence="2" key="1">
    <citation type="submission" date="2022-03" db="EMBL/GenBank/DDBJ databases">
        <title>Description of Abyssus ytuae gen. nov., sp. nov., a novel member of the family Flavobacteriaceae isolated from the sediment of Mariana Trench.</title>
        <authorList>
            <person name="Zhang J."/>
            <person name="Xu X."/>
        </authorList>
    </citation>
    <scope>NUCLEOTIDE SEQUENCE</scope>
    <source>
        <strain evidence="2">MT3330</strain>
    </source>
</reference>
<dbReference type="RefSeq" id="WP_255845201.1">
    <property type="nucleotide sequence ID" value="NZ_CP094358.1"/>
</dbReference>
<name>A0A9E6ZQB3_9FLAO</name>
<organism evidence="2 3">
    <name type="scientific">Abyssalbus ytuae</name>
    <dbReference type="NCBI Taxonomy" id="2926907"/>
    <lineage>
        <taxon>Bacteria</taxon>
        <taxon>Pseudomonadati</taxon>
        <taxon>Bacteroidota</taxon>
        <taxon>Flavobacteriia</taxon>
        <taxon>Flavobacteriales</taxon>
        <taxon>Flavobacteriaceae</taxon>
        <taxon>Abyssalbus</taxon>
    </lineage>
</organism>
<evidence type="ECO:0000313" key="3">
    <source>
        <dbReference type="Proteomes" id="UP000831290"/>
    </source>
</evidence>
<dbReference type="InterPro" id="IPR010982">
    <property type="entry name" value="Lambda_DNA-bd_dom_sf"/>
</dbReference>
<dbReference type="GO" id="GO:0003677">
    <property type="term" value="F:DNA binding"/>
    <property type="evidence" value="ECO:0007669"/>
    <property type="project" value="InterPro"/>
</dbReference>
<sequence length="115" mass="13469">MEINGETIRQRRRELDWTQSDLADKIGVSITTIQNYEAGKQIPSSKKGVIKRILFEDNQPVDYMDQVRSQLDNVGIENISWYIAKNEEEFFKDKVFENIVIKRAYKMAIELLKGK</sequence>
<protein>
    <submittedName>
        <fullName evidence="2">Helix-turn-helix transcriptional regulator</fullName>
    </submittedName>
</protein>
<accession>A0A9E6ZQB3</accession>
<dbReference type="InterPro" id="IPR001387">
    <property type="entry name" value="Cro/C1-type_HTH"/>
</dbReference>
<dbReference type="SUPFAM" id="SSF47413">
    <property type="entry name" value="lambda repressor-like DNA-binding domains"/>
    <property type="match status" value="1"/>
</dbReference>
<evidence type="ECO:0000259" key="1">
    <source>
        <dbReference type="PROSITE" id="PS50943"/>
    </source>
</evidence>
<dbReference type="CDD" id="cd00093">
    <property type="entry name" value="HTH_XRE"/>
    <property type="match status" value="1"/>
</dbReference>
<dbReference type="Proteomes" id="UP000831290">
    <property type="component" value="Chromosome"/>
</dbReference>